<evidence type="ECO:0000259" key="7">
    <source>
        <dbReference type="PROSITE" id="PS01124"/>
    </source>
</evidence>
<keyword evidence="4" id="KW-0238">DNA-binding</keyword>
<comment type="caution">
    <text evidence="8">The sequence shown here is derived from an EMBL/GenBank/DDBJ whole genome shotgun (WGS) entry which is preliminary data.</text>
</comment>
<evidence type="ECO:0000313" key="9">
    <source>
        <dbReference type="Proteomes" id="UP000260680"/>
    </source>
</evidence>
<dbReference type="PANTHER" id="PTHR43280">
    <property type="entry name" value="ARAC-FAMILY TRANSCRIPTIONAL REGULATOR"/>
    <property type="match status" value="1"/>
</dbReference>
<dbReference type="InterPro" id="IPR000514">
    <property type="entry name" value="Glyco_hydro_39"/>
</dbReference>
<dbReference type="Proteomes" id="UP000260680">
    <property type="component" value="Unassembled WGS sequence"/>
</dbReference>
<sequence>MREIMEFSFALNSDRETHVHQDVEILYLLRGTAQILINEESYMLKKGDYILVNANKRHSIKNLEVTTLFARFVIDYSMMTEYLGTNQLLFWCNTVSDKDEAYKSLRVIFDRILTLFFEGEQEEQFRLRSLFYEAIYLLVSHFMVKTDDIRVQRLGFTNDTRVFEIQNYVQANYQKQLSLNELAQKLYLTPAYLSKYIRKQFGLSFLDYLNNVRLFHALDELLYTDKKVTRIAVDNGFPATASFNKAFKDCFEITPSEYRRKYSGKSAPKEGRTGSLNELEIEDIKKFLEKTRETPEVSHGKQTELFTVQGDKWEPLKKPWSHIINIGEAALLLRSDVQEHIKMLKDELGFSQVRIWNIFSLIIYQNAQGFLNYNKLDRILDFLTENGLSPFIELGFKPKIVIKAADDFLINQESEILFHSLMEYEHVLNELAAHMVNRYGLETVETWYFELWHDNRLKIESEDGWYFPVFDAGYSVLKRISKKIKIGGAGIVLGYESHLYEAVFSAWKKRAIWPDFLSVYSYGYVMIPQEGILYGKKSLDSQYTLNQLDVLKQTLSQLGFDDRPIFVSEWNFTISNRNMLNDSCWKAAYLVKNCIDAEGKIDLLACWHGTDLISEHYDTEAVLNGDSGLLTKEGICKPAFYAFRFLSRMQPRLLGRNSHAMITANGRGNYGIVCHNYKKLTYQYATKEEDKLDLEQMESYYEDNLSMRLQFRIDGAEDGEYLVKSHYMNQSNGSVQDLWKEMGYQKNLSGEEMMYMKQMGNAHMEMQRVTVKDGVLELETVLMPHEIRLLEIKYQY</sequence>
<dbReference type="RefSeq" id="WP_117416556.1">
    <property type="nucleotide sequence ID" value="NZ_QOHO01000024.1"/>
</dbReference>
<comment type="similarity">
    <text evidence="1">Belongs to the glycosyl hydrolase 39 family.</text>
</comment>
<dbReference type="GO" id="GO:0043565">
    <property type="term" value="F:sequence-specific DNA binding"/>
    <property type="evidence" value="ECO:0007669"/>
    <property type="project" value="InterPro"/>
</dbReference>
<keyword evidence="3" id="KW-0805">Transcription regulation</keyword>
<dbReference type="PRINTS" id="PR00745">
    <property type="entry name" value="GLHYDRLASE39"/>
</dbReference>
<dbReference type="GO" id="GO:0003700">
    <property type="term" value="F:DNA-binding transcription factor activity"/>
    <property type="evidence" value="ECO:0007669"/>
    <property type="project" value="InterPro"/>
</dbReference>
<dbReference type="SUPFAM" id="SSF51445">
    <property type="entry name" value="(Trans)glycosidases"/>
    <property type="match status" value="1"/>
</dbReference>
<dbReference type="EMBL" id="QOHO01000024">
    <property type="protein sequence ID" value="RFZ79414.1"/>
    <property type="molecule type" value="Genomic_DNA"/>
</dbReference>
<dbReference type="InterPro" id="IPR017853">
    <property type="entry name" value="GH"/>
</dbReference>
<dbReference type="AlphaFoldDB" id="A0A3E2NEK3"/>
<evidence type="ECO:0000256" key="3">
    <source>
        <dbReference type="ARBA" id="ARBA00023015"/>
    </source>
</evidence>
<organism evidence="8 9">
    <name type="scientific">Lacrimispora amygdalina</name>
    <dbReference type="NCBI Taxonomy" id="253257"/>
    <lineage>
        <taxon>Bacteria</taxon>
        <taxon>Bacillati</taxon>
        <taxon>Bacillota</taxon>
        <taxon>Clostridia</taxon>
        <taxon>Lachnospirales</taxon>
        <taxon>Lachnospiraceae</taxon>
        <taxon>Lacrimispora</taxon>
    </lineage>
</organism>
<dbReference type="Pfam" id="PF01229">
    <property type="entry name" value="Glyco_hydro_39"/>
    <property type="match status" value="1"/>
</dbReference>
<keyword evidence="2" id="KW-0378">Hydrolase</keyword>
<protein>
    <submittedName>
        <fullName evidence="8">Helix-turn-helix domain-containing protein</fullName>
    </submittedName>
</protein>
<dbReference type="InterPro" id="IPR011051">
    <property type="entry name" value="RmlC_Cupin_sf"/>
</dbReference>
<dbReference type="Gene3D" id="1.10.10.60">
    <property type="entry name" value="Homeodomain-like"/>
    <property type="match status" value="2"/>
</dbReference>
<dbReference type="SUPFAM" id="SSF46689">
    <property type="entry name" value="Homeodomain-like"/>
    <property type="match status" value="2"/>
</dbReference>
<dbReference type="InterPro" id="IPR018062">
    <property type="entry name" value="HTH_AraC-typ_CS"/>
</dbReference>
<evidence type="ECO:0000256" key="5">
    <source>
        <dbReference type="ARBA" id="ARBA00023163"/>
    </source>
</evidence>
<dbReference type="Gene3D" id="2.60.120.10">
    <property type="entry name" value="Jelly Rolls"/>
    <property type="match status" value="1"/>
</dbReference>
<dbReference type="InterPro" id="IPR013096">
    <property type="entry name" value="Cupin_2"/>
</dbReference>
<dbReference type="Pfam" id="PF07883">
    <property type="entry name" value="Cupin_2"/>
    <property type="match status" value="1"/>
</dbReference>
<evidence type="ECO:0000256" key="4">
    <source>
        <dbReference type="ARBA" id="ARBA00023125"/>
    </source>
</evidence>
<dbReference type="Gene3D" id="2.60.40.1500">
    <property type="entry name" value="Glycosyl hydrolase domain, family 39"/>
    <property type="match status" value="1"/>
</dbReference>
<dbReference type="PANTHER" id="PTHR43280:SF2">
    <property type="entry name" value="HTH-TYPE TRANSCRIPTIONAL REGULATOR EXSA"/>
    <property type="match status" value="1"/>
</dbReference>
<dbReference type="InterPro" id="IPR009057">
    <property type="entry name" value="Homeodomain-like_sf"/>
</dbReference>
<dbReference type="Pfam" id="PF12833">
    <property type="entry name" value="HTH_18"/>
    <property type="match status" value="1"/>
</dbReference>
<accession>A0A3E2NEK3</accession>
<dbReference type="PROSITE" id="PS01124">
    <property type="entry name" value="HTH_ARAC_FAMILY_2"/>
    <property type="match status" value="1"/>
</dbReference>
<dbReference type="GO" id="GO:0005975">
    <property type="term" value="P:carbohydrate metabolic process"/>
    <property type="evidence" value="ECO:0007669"/>
    <property type="project" value="InterPro"/>
</dbReference>
<evidence type="ECO:0000256" key="2">
    <source>
        <dbReference type="ARBA" id="ARBA00022801"/>
    </source>
</evidence>
<keyword evidence="6" id="KW-0326">Glycosidase</keyword>
<dbReference type="Gene3D" id="3.20.20.80">
    <property type="entry name" value="Glycosidases"/>
    <property type="match status" value="1"/>
</dbReference>
<dbReference type="SMART" id="SM00342">
    <property type="entry name" value="HTH_ARAC"/>
    <property type="match status" value="1"/>
</dbReference>
<proteinExistence type="inferred from homology"/>
<dbReference type="InterPro" id="IPR014710">
    <property type="entry name" value="RmlC-like_jellyroll"/>
</dbReference>
<keyword evidence="5" id="KW-0804">Transcription</keyword>
<dbReference type="GO" id="GO:0004553">
    <property type="term" value="F:hydrolase activity, hydrolyzing O-glycosyl compounds"/>
    <property type="evidence" value="ECO:0007669"/>
    <property type="project" value="InterPro"/>
</dbReference>
<dbReference type="CDD" id="cd02208">
    <property type="entry name" value="cupin_RmlC-like"/>
    <property type="match status" value="1"/>
</dbReference>
<reference evidence="8 9" key="1">
    <citation type="submission" date="2018-07" db="EMBL/GenBank/DDBJ databases">
        <title>New species, Clostridium PI-S10-A1B.</title>
        <authorList>
            <person name="Krishna G."/>
            <person name="Summeta K."/>
            <person name="Shikha S."/>
            <person name="Prabhu P.B."/>
            <person name="Suresh K."/>
        </authorList>
    </citation>
    <scope>NUCLEOTIDE SEQUENCE [LARGE SCALE GENOMIC DNA]</scope>
    <source>
        <strain evidence="8 9">PI-S10-A1B</strain>
    </source>
</reference>
<dbReference type="SUPFAM" id="SSF51182">
    <property type="entry name" value="RmlC-like cupins"/>
    <property type="match status" value="1"/>
</dbReference>
<dbReference type="SUPFAM" id="SSF51011">
    <property type="entry name" value="Glycosyl hydrolase domain"/>
    <property type="match status" value="1"/>
</dbReference>
<evidence type="ECO:0000256" key="1">
    <source>
        <dbReference type="ARBA" id="ARBA00008875"/>
    </source>
</evidence>
<dbReference type="InterPro" id="IPR018060">
    <property type="entry name" value="HTH_AraC"/>
</dbReference>
<feature type="domain" description="HTH araC/xylS-type" evidence="7">
    <location>
        <begin position="163"/>
        <end position="261"/>
    </location>
</feature>
<dbReference type="InterPro" id="IPR049166">
    <property type="entry name" value="GH39_cat"/>
</dbReference>
<gene>
    <name evidence="8" type="ORF">DS742_08440</name>
</gene>
<name>A0A3E2NEK3_9FIRM</name>
<evidence type="ECO:0000313" key="8">
    <source>
        <dbReference type="EMBL" id="RFZ79414.1"/>
    </source>
</evidence>
<evidence type="ECO:0000256" key="6">
    <source>
        <dbReference type="ARBA" id="ARBA00023295"/>
    </source>
</evidence>
<dbReference type="PROSITE" id="PS00041">
    <property type="entry name" value="HTH_ARAC_FAMILY_1"/>
    <property type="match status" value="1"/>
</dbReference>
<dbReference type="OrthoDB" id="9776971at2"/>